<comment type="similarity">
    <text evidence="7">Belongs to the binding-protein-dependent transport system permease family.</text>
</comment>
<dbReference type="SUPFAM" id="SSF161098">
    <property type="entry name" value="MetI-like"/>
    <property type="match status" value="1"/>
</dbReference>
<evidence type="ECO:0000313" key="10">
    <source>
        <dbReference type="Proteomes" id="UP001597391"/>
    </source>
</evidence>
<keyword evidence="5 7" id="KW-1133">Transmembrane helix</keyword>
<evidence type="ECO:0000313" key="9">
    <source>
        <dbReference type="EMBL" id="MFD2840201.1"/>
    </source>
</evidence>
<feature type="transmembrane region" description="Helical" evidence="7">
    <location>
        <begin position="138"/>
        <end position="165"/>
    </location>
</feature>
<feature type="transmembrane region" description="Helical" evidence="7">
    <location>
        <begin position="106"/>
        <end position="126"/>
    </location>
</feature>
<comment type="caution">
    <text evidence="9">The sequence shown here is derived from an EMBL/GenBank/DDBJ whole genome shotgun (WGS) entry which is preliminary data.</text>
</comment>
<gene>
    <name evidence="9" type="ORF">ACFSYH_06420</name>
</gene>
<protein>
    <submittedName>
        <fullName evidence="9">ABC transporter permease</fullName>
    </submittedName>
</protein>
<dbReference type="PANTHER" id="PTHR43163">
    <property type="entry name" value="DIPEPTIDE TRANSPORT SYSTEM PERMEASE PROTEIN DPPB-RELATED"/>
    <property type="match status" value="1"/>
</dbReference>
<comment type="subcellular location">
    <subcellularLocation>
        <location evidence="1 7">Cell membrane</location>
        <topology evidence="1 7">Multi-pass membrane protein</topology>
    </subcellularLocation>
</comment>
<evidence type="ECO:0000259" key="8">
    <source>
        <dbReference type="PROSITE" id="PS50928"/>
    </source>
</evidence>
<keyword evidence="4 7" id="KW-0812">Transmembrane</keyword>
<evidence type="ECO:0000256" key="6">
    <source>
        <dbReference type="ARBA" id="ARBA00023136"/>
    </source>
</evidence>
<evidence type="ECO:0000256" key="4">
    <source>
        <dbReference type="ARBA" id="ARBA00022692"/>
    </source>
</evidence>
<dbReference type="InterPro" id="IPR000515">
    <property type="entry name" value="MetI-like"/>
</dbReference>
<name>A0ABW5XCK8_9MICO</name>
<evidence type="ECO:0000256" key="7">
    <source>
        <dbReference type="RuleBase" id="RU363032"/>
    </source>
</evidence>
<evidence type="ECO:0000256" key="3">
    <source>
        <dbReference type="ARBA" id="ARBA00022475"/>
    </source>
</evidence>
<reference evidence="10" key="1">
    <citation type="journal article" date="2019" name="Int. J. Syst. Evol. Microbiol.">
        <title>The Global Catalogue of Microorganisms (GCM) 10K type strain sequencing project: providing services to taxonomists for standard genome sequencing and annotation.</title>
        <authorList>
            <consortium name="The Broad Institute Genomics Platform"/>
            <consortium name="The Broad Institute Genome Sequencing Center for Infectious Disease"/>
            <person name="Wu L."/>
            <person name="Ma J."/>
        </authorList>
    </citation>
    <scope>NUCLEOTIDE SEQUENCE [LARGE SCALE GENOMIC DNA]</scope>
    <source>
        <strain evidence="10">KCTC 33576</strain>
    </source>
</reference>
<keyword evidence="10" id="KW-1185">Reference proteome</keyword>
<feature type="transmembrane region" description="Helical" evidence="7">
    <location>
        <begin position="235"/>
        <end position="257"/>
    </location>
</feature>
<dbReference type="CDD" id="cd06261">
    <property type="entry name" value="TM_PBP2"/>
    <property type="match status" value="1"/>
</dbReference>
<keyword evidence="3" id="KW-1003">Cell membrane</keyword>
<evidence type="ECO:0000256" key="1">
    <source>
        <dbReference type="ARBA" id="ARBA00004651"/>
    </source>
</evidence>
<proteinExistence type="inferred from homology"/>
<dbReference type="RefSeq" id="WP_377465933.1">
    <property type="nucleotide sequence ID" value="NZ_JBHUOP010000002.1"/>
</dbReference>
<dbReference type="Pfam" id="PF00528">
    <property type="entry name" value="BPD_transp_1"/>
    <property type="match status" value="1"/>
</dbReference>
<dbReference type="Pfam" id="PF19300">
    <property type="entry name" value="BPD_transp_1_N"/>
    <property type="match status" value="1"/>
</dbReference>
<dbReference type="PANTHER" id="PTHR43163:SF6">
    <property type="entry name" value="DIPEPTIDE TRANSPORT SYSTEM PERMEASE PROTEIN DPPB-RELATED"/>
    <property type="match status" value="1"/>
</dbReference>
<dbReference type="EMBL" id="JBHUOP010000002">
    <property type="protein sequence ID" value="MFD2840201.1"/>
    <property type="molecule type" value="Genomic_DNA"/>
</dbReference>
<evidence type="ECO:0000256" key="2">
    <source>
        <dbReference type="ARBA" id="ARBA00022448"/>
    </source>
</evidence>
<dbReference type="InterPro" id="IPR045621">
    <property type="entry name" value="BPD_transp_1_N"/>
</dbReference>
<dbReference type="PROSITE" id="PS50928">
    <property type="entry name" value="ABC_TM1"/>
    <property type="match status" value="1"/>
</dbReference>
<feature type="transmembrane region" description="Helical" evidence="7">
    <location>
        <begin position="277"/>
        <end position="303"/>
    </location>
</feature>
<dbReference type="Proteomes" id="UP001597391">
    <property type="component" value="Unassembled WGS sequence"/>
</dbReference>
<feature type="transmembrane region" description="Helical" evidence="7">
    <location>
        <begin position="12"/>
        <end position="35"/>
    </location>
</feature>
<sequence>MQARGWIRPIARFAGGAALVLWGAVTLAFAVLKLIPGDPVSVMLGPLSSATPEARAAIRASLGLDRPVIEQYFSYIGRVVTGDLGQSYQQGRQVSDILVQAATPTLLLSVSALGLAALLAVAGSFISRRGALRRVVDFVELLAVSAPVFWTALILAAVFSYGLGWFPVIGGSQASRLVLPAIAMALPIAGTLGQVLRQGLDTAEAEPFSLTARARGLSRLGVTAKHSLRHAGTGTLTLTGYLFGSLLGGAVLIETVFARPGLGRVTLDAILGRDIPVVMGAVLLSGVIFIVINLIVDLLALVLDPRLRPSRGGTL</sequence>
<keyword evidence="2 7" id="KW-0813">Transport</keyword>
<dbReference type="Gene3D" id="1.10.3720.10">
    <property type="entry name" value="MetI-like"/>
    <property type="match status" value="1"/>
</dbReference>
<accession>A0ABW5XCK8</accession>
<dbReference type="InterPro" id="IPR035906">
    <property type="entry name" value="MetI-like_sf"/>
</dbReference>
<evidence type="ECO:0000256" key="5">
    <source>
        <dbReference type="ARBA" id="ARBA00022989"/>
    </source>
</evidence>
<feature type="transmembrane region" description="Helical" evidence="7">
    <location>
        <begin position="177"/>
        <end position="196"/>
    </location>
</feature>
<feature type="domain" description="ABC transmembrane type-1" evidence="8">
    <location>
        <begin position="102"/>
        <end position="300"/>
    </location>
</feature>
<organism evidence="9 10">
    <name type="scientific">Populibacterium corticicola</name>
    <dbReference type="NCBI Taxonomy" id="1812826"/>
    <lineage>
        <taxon>Bacteria</taxon>
        <taxon>Bacillati</taxon>
        <taxon>Actinomycetota</taxon>
        <taxon>Actinomycetes</taxon>
        <taxon>Micrococcales</taxon>
        <taxon>Jonesiaceae</taxon>
        <taxon>Populibacterium</taxon>
    </lineage>
</organism>
<keyword evidence="6 7" id="KW-0472">Membrane</keyword>